<dbReference type="Proteomes" id="UP001189429">
    <property type="component" value="Unassembled WGS sequence"/>
</dbReference>
<organism evidence="2 3">
    <name type="scientific">Prorocentrum cordatum</name>
    <dbReference type="NCBI Taxonomy" id="2364126"/>
    <lineage>
        <taxon>Eukaryota</taxon>
        <taxon>Sar</taxon>
        <taxon>Alveolata</taxon>
        <taxon>Dinophyceae</taxon>
        <taxon>Prorocentrales</taxon>
        <taxon>Prorocentraceae</taxon>
        <taxon>Prorocentrum</taxon>
    </lineage>
</organism>
<reference evidence="2" key="1">
    <citation type="submission" date="2023-10" db="EMBL/GenBank/DDBJ databases">
        <authorList>
            <person name="Chen Y."/>
            <person name="Shah S."/>
            <person name="Dougan E. K."/>
            <person name="Thang M."/>
            <person name="Chan C."/>
        </authorList>
    </citation>
    <scope>NUCLEOTIDE SEQUENCE [LARGE SCALE GENOMIC DNA]</scope>
</reference>
<feature type="compositionally biased region" description="Basic residues" evidence="1">
    <location>
        <begin position="415"/>
        <end position="424"/>
    </location>
</feature>
<feature type="region of interest" description="Disordered" evidence="1">
    <location>
        <begin position="43"/>
        <end position="65"/>
    </location>
</feature>
<evidence type="ECO:0008006" key="4">
    <source>
        <dbReference type="Google" id="ProtNLM"/>
    </source>
</evidence>
<feature type="compositionally biased region" description="Basic and acidic residues" evidence="1">
    <location>
        <begin position="184"/>
        <end position="210"/>
    </location>
</feature>
<protein>
    <recommendedName>
        <fullName evidence="4">RanBP2-type domain-containing protein</fullName>
    </recommendedName>
</protein>
<feature type="region of interest" description="Disordered" evidence="1">
    <location>
        <begin position="392"/>
        <end position="439"/>
    </location>
</feature>
<sequence length="515" mass="54715">MRLEVRASKEAVDAELRQRANSCVEGLDLAFDSVALDLKVHGGNGSSSAQSVARHASQKDSFSRRDVGDDWSYCEELPAVAAGGLAGGEATRPATVRGDAGAQRQEAELNAEILALMRAGVPAKETGPLTSGFEEAQQAIAANKAKNKDEKRVKDRRKRAGDALSSRATSCSRAKKKVKKSKQDKKAKNEGKGKSSRRSPSESAEKRSQSDKLGVPIARVQMWRCETCRYVNFGSRETRWRCSAPPPPEVKRPQVLRTAELKAAATGDGTQQHIIGMRQGSQVVKIFDFLGDATPGAGSIDKSGIISTEGIGQHEEQVKDSNGKDVEIGIAEKKLEARDLVAGANEPGIVKEVSLSSEGLKHAAMGFGASDAMDGIGFPEDALQKTRGRIPGELEVGPAAPAKERPRRATEAAGKKAKKGRVKLHIGDEDTESGTQSSIERPCAECTTLGVDPAAALEGATGVGDEDKQLQFGCEAQSGRLQEEARGVGAAHSSEISDMQEAVKTLKDLLSRLEG</sequence>
<comment type="caution">
    <text evidence="2">The sequence shown here is derived from an EMBL/GenBank/DDBJ whole genome shotgun (WGS) entry which is preliminary data.</text>
</comment>
<proteinExistence type="predicted"/>
<dbReference type="EMBL" id="CAUYUJ010015009">
    <property type="protein sequence ID" value="CAK0848784.1"/>
    <property type="molecule type" value="Genomic_DNA"/>
</dbReference>
<feature type="region of interest" description="Disordered" evidence="1">
    <location>
        <begin position="142"/>
        <end position="213"/>
    </location>
</feature>
<evidence type="ECO:0000256" key="1">
    <source>
        <dbReference type="SAM" id="MobiDB-lite"/>
    </source>
</evidence>
<evidence type="ECO:0000313" key="2">
    <source>
        <dbReference type="EMBL" id="CAK0848784.1"/>
    </source>
</evidence>
<feature type="compositionally biased region" description="Basic and acidic residues" evidence="1">
    <location>
        <begin position="402"/>
        <end position="414"/>
    </location>
</feature>
<name>A0ABN9TRJ4_9DINO</name>
<gene>
    <name evidence="2" type="ORF">PCOR1329_LOCUS41647</name>
</gene>
<accession>A0ABN9TRJ4</accession>
<feature type="compositionally biased region" description="Basic residues" evidence="1">
    <location>
        <begin position="173"/>
        <end position="183"/>
    </location>
</feature>
<keyword evidence="3" id="KW-1185">Reference proteome</keyword>
<evidence type="ECO:0000313" key="3">
    <source>
        <dbReference type="Proteomes" id="UP001189429"/>
    </source>
</evidence>